<keyword evidence="7" id="KW-1185">Reference proteome</keyword>
<dbReference type="InterPro" id="IPR000182">
    <property type="entry name" value="GNAT_dom"/>
</dbReference>
<dbReference type="InterPro" id="IPR016181">
    <property type="entry name" value="Acyl_CoA_acyltransferase"/>
</dbReference>
<dbReference type="PANTHER" id="PTHR43420:SF44">
    <property type="entry name" value="ACETYLTRANSFERASE YPEA"/>
    <property type="match status" value="1"/>
</dbReference>
<dbReference type="Gene3D" id="3.40.630.30">
    <property type="match status" value="1"/>
</dbReference>
<dbReference type="PROSITE" id="PS51186">
    <property type="entry name" value="GNAT"/>
    <property type="match status" value="1"/>
</dbReference>
<feature type="domain" description="N-acetyltransferase" evidence="5">
    <location>
        <begin position="30"/>
        <end position="177"/>
    </location>
</feature>
<dbReference type="InterPro" id="IPR050680">
    <property type="entry name" value="YpeA/RimI_acetyltransf"/>
</dbReference>
<evidence type="ECO:0000256" key="1">
    <source>
        <dbReference type="ARBA" id="ARBA00005395"/>
    </source>
</evidence>
<dbReference type="PATRIC" id="fig|1139996.3.peg.1649"/>
<dbReference type="Pfam" id="PF00583">
    <property type="entry name" value="Acetyltransf_1"/>
    <property type="match status" value="1"/>
</dbReference>
<reference evidence="6 7" key="1">
    <citation type="submission" date="2013-03" db="EMBL/GenBank/DDBJ databases">
        <title>The Genome Sequence of Enterococcus saccharolyticus ATCC_43076 (Illumina only assembly).</title>
        <authorList>
            <consortium name="The Broad Institute Genomics Platform"/>
            <consortium name="The Broad Institute Genome Sequencing Center for Infectious Disease"/>
            <person name="Earl A."/>
            <person name="Russ C."/>
            <person name="Gilmore M."/>
            <person name="Surin D."/>
            <person name="Walker B."/>
            <person name="Young S."/>
            <person name="Zeng Q."/>
            <person name="Gargeya S."/>
            <person name="Fitzgerald M."/>
            <person name="Haas B."/>
            <person name="Abouelleil A."/>
            <person name="Allen A.W."/>
            <person name="Alvarado L."/>
            <person name="Arachchi H.M."/>
            <person name="Berlin A.M."/>
            <person name="Chapman S.B."/>
            <person name="Gainer-Dewar J."/>
            <person name="Goldberg J."/>
            <person name="Griggs A."/>
            <person name="Gujja S."/>
            <person name="Hansen M."/>
            <person name="Howarth C."/>
            <person name="Imamovic A."/>
            <person name="Ireland A."/>
            <person name="Larimer J."/>
            <person name="McCowan C."/>
            <person name="Murphy C."/>
            <person name="Pearson M."/>
            <person name="Poon T.W."/>
            <person name="Priest M."/>
            <person name="Roberts A."/>
            <person name="Saif S."/>
            <person name="Shea T."/>
            <person name="Sisk P."/>
            <person name="Sykes S."/>
            <person name="Wortman J."/>
            <person name="Nusbaum C."/>
            <person name="Birren B."/>
        </authorList>
    </citation>
    <scope>NUCLEOTIDE SEQUENCE [LARGE SCALE GENOMIC DNA]</scope>
    <source>
        <strain evidence="6 7">ATCC 43076</strain>
    </source>
</reference>
<keyword evidence="4" id="KW-0012">Acyltransferase</keyword>
<comment type="similarity">
    <text evidence="1">Belongs to the acetyltransferase family. RimI subfamily.</text>
</comment>
<dbReference type="HOGENOM" id="CLU_013985_23_3_9"/>
<name>S0JKV2_9ENTE</name>
<sequence length="177" mass="20644">MLKRFKAFLSFLREQSDYLEKTVTLDDKTYHFREVFPKDIKALMHVQQLVYKEYQPWHRGAFLSELYSIHIHRYLCVSVHKKIIAFIGIRVVGSDAHITNIAVIPTYQNKGLGKQLLAEAEMFARQHGCQTMSLEVRISNSGAQRLYTTFGYTTRQVLTEYYSEGNEDALDMVKQLK</sequence>
<dbReference type="CDD" id="cd04301">
    <property type="entry name" value="NAT_SF"/>
    <property type="match status" value="1"/>
</dbReference>
<dbReference type="Proteomes" id="UP000014136">
    <property type="component" value="Unassembled WGS sequence"/>
</dbReference>
<evidence type="ECO:0000256" key="4">
    <source>
        <dbReference type="ARBA" id="ARBA00023315"/>
    </source>
</evidence>
<keyword evidence="2" id="KW-0963">Cytoplasm</keyword>
<dbReference type="STRING" id="41997.RV16_GL000788"/>
<accession>S0JKV2</accession>
<dbReference type="GO" id="GO:0008080">
    <property type="term" value="F:N-acetyltransferase activity"/>
    <property type="evidence" value="ECO:0007669"/>
    <property type="project" value="InterPro"/>
</dbReference>
<evidence type="ECO:0000259" key="5">
    <source>
        <dbReference type="PROSITE" id="PS51186"/>
    </source>
</evidence>
<dbReference type="InterPro" id="IPR006464">
    <property type="entry name" value="AcTrfase_RimI/Ard1"/>
</dbReference>
<organism evidence="6 7">
    <name type="scientific">Enterococcus saccharolyticus subsp. saccharolyticus ATCC 43076</name>
    <dbReference type="NCBI Taxonomy" id="1139996"/>
    <lineage>
        <taxon>Bacteria</taxon>
        <taxon>Bacillati</taxon>
        <taxon>Bacillota</taxon>
        <taxon>Bacilli</taxon>
        <taxon>Lactobacillales</taxon>
        <taxon>Enterococcaceae</taxon>
        <taxon>Enterococcus</taxon>
    </lineage>
</organism>
<comment type="caution">
    <text evidence="6">The sequence shown here is derived from an EMBL/GenBank/DDBJ whole genome shotgun (WGS) entry which is preliminary data.</text>
</comment>
<dbReference type="NCBIfam" id="TIGR01575">
    <property type="entry name" value="rimI"/>
    <property type="match status" value="1"/>
</dbReference>
<dbReference type="SUPFAM" id="SSF55729">
    <property type="entry name" value="Acyl-CoA N-acyltransferases (Nat)"/>
    <property type="match status" value="1"/>
</dbReference>
<evidence type="ECO:0000256" key="3">
    <source>
        <dbReference type="ARBA" id="ARBA00022679"/>
    </source>
</evidence>
<dbReference type="EMBL" id="AHYT01000006">
    <property type="protein sequence ID" value="EOT28513.1"/>
    <property type="molecule type" value="Genomic_DNA"/>
</dbReference>
<evidence type="ECO:0000256" key="2">
    <source>
        <dbReference type="ARBA" id="ARBA00022490"/>
    </source>
</evidence>
<protein>
    <submittedName>
        <fullName evidence="6">Ribosomal-protein-alanine acetyltransferase</fullName>
    </submittedName>
</protein>
<proteinExistence type="inferred from homology"/>
<dbReference type="OrthoDB" id="9794566at2"/>
<dbReference type="RefSeq" id="WP_016175453.1">
    <property type="nucleotide sequence ID" value="NZ_KE136389.1"/>
</dbReference>
<keyword evidence="3 6" id="KW-0808">Transferase</keyword>
<dbReference type="PANTHER" id="PTHR43420">
    <property type="entry name" value="ACETYLTRANSFERASE"/>
    <property type="match status" value="1"/>
</dbReference>
<gene>
    <name evidence="6" type="ORF">OMQ_01662</name>
</gene>
<dbReference type="eggNOG" id="COG0456">
    <property type="taxonomic scope" value="Bacteria"/>
</dbReference>
<evidence type="ECO:0000313" key="6">
    <source>
        <dbReference type="EMBL" id="EOT28513.1"/>
    </source>
</evidence>
<dbReference type="AlphaFoldDB" id="S0JKV2"/>
<evidence type="ECO:0000313" key="7">
    <source>
        <dbReference type="Proteomes" id="UP000014136"/>
    </source>
</evidence>